<dbReference type="GO" id="GO:0016616">
    <property type="term" value="F:oxidoreductase activity, acting on the CH-OH group of donors, NAD or NADP as acceptor"/>
    <property type="evidence" value="ECO:0007669"/>
    <property type="project" value="TreeGrafter"/>
</dbReference>
<accession>A0A8J6MWW4</accession>
<organism evidence="3 4">
    <name type="scientific">Candidatus Desulfacyla euxinica</name>
    <dbReference type="NCBI Taxonomy" id="2841693"/>
    <lineage>
        <taxon>Bacteria</taxon>
        <taxon>Deltaproteobacteria</taxon>
        <taxon>Candidatus Desulfacyla</taxon>
    </lineage>
</organism>
<dbReference type="PANTHER" id="PTHR10366">
    <property type="entry name" value="NAD DEPENDENT EPIMERASE/DEHYDRATASE"/>
    <property type="match status" value="1"/>
</dbReference>
<comment type="caution">
    <text evidence="3">The sequence shown here is derived from an EMBL/GenBank/DDBJ whole genome shotgun (WGS) entry which is preliminary data.</text>
</comment>
<keyword evidence="1" id="KW-0560">Oxidoreductase</keyword>
<dbReference type="PANTHER" id="PTHR10366:SF854">
    <property type="entry name" value="DIHYDROFLAVONOL 4-REDUCTASE-RELATED"/>
    <property type="match status" value="1"/>
</dbReference>
<dbReference type="Pfam" id="PF01370">
    <property type="entry name" value="Epimerase"/>
    <property type="match status" value="1"/>
</dbReference>
<dbReference type="Gene3D" id="3.40.50.720">
    <property type="entry name" value="NAD(P)-binding Rossmann-like Domain"/>
    <property type="match status" value="1"/>
</dbReference>
<feature type="domain" description="NAD-dependent epimerase/dehydratase" evidence="2">
    <location>
        <begin position="20"/>
        <end position="232"/>
    </location>
</feature>
<proteinExistence type="predicted"/>
<evidence type="ECO:0000313" key="3">
    <source>
        <dbReference type="EMBL" id="MBC8176254.1"/>
    </source>
</evidence>
<name>A0A8J6MWW4_9DELT</name>
<dbReference type="SUPFAM" id="SSF51735">
    <property type="entry name" value="NAD(P)-binding Rossmann-fold domains"/>
    <property type="match status" value="1"/>
</dbReference>
<protein>
    <submittedName>
        <fullName evidence="3">NAD-dependent epimerase/dehydratase family protein</fullName>
    </submittedName>
</protein>
<dbReference type="InterPro" id="IPR050425">
    <property type="entry name" value="NAD(P)_dehydrat-like"/>
</dbReference>
<dbReference type="InterPro" id="IPR001509">
    <property type="entry name" value="Epimerase_deHydtase"/>
</dbReference>
<sequence length="233" mass="25322">MPKLETDSKNRSGGNNTQVALVTGATGFVGSAIIRQLIKSGYQVRVLIRSISNHRNVEDLPVEIFMGDLTYRSSLEKALKGCTSLFHVAADYRLWVPEPEDMYENNVRGTENIMLEALKARVHKIVYTSSVATLMPNGNRAPANEDCSACLEDMIGHYKRSKFLAEAAVLKLVEEEDLPAVIVNPSAPAGPRDVKPTPTGRVIADAASGRIPAYVNTGLNVVHVDDVAKGHLL</sequence>
<evidence type="ECO:0000259" key="2">
    <source>
        <dbReference type="Pfam" id="PF01370"/>
    </source>
</evidence>
<dbReference type="AlphaFoldDB" id="A0A8J6MWW4"/>
<dbReference type="EMBL" id="JACNJD010000119">
    <property type="protein sequence ID" value="MBC8176254.1"/>
    <property type="molecule type" value="Genomic_DNA"/>
</dbReference>
<reference evidence="3 4" key="1">
    <citation type="submission" date="2020-08" db="EMBL/GenBank/DDBJ databases">
        <title>Bridging the membrane lipid divide: bacteria of the FCB group superphylum have the potential to synthesize archaeal ether lipids.</title>
        <authorList>
            <person name="Villanueva L."/>
            <person name="Von Meijenfeldt F.A.B."/>
            <person name="Westbye A.B."/>
            <person name="Yadav S."/>
            <person name="Hopmans E.C."/>
            <person name="Dutilh B.E."/>
            <person name="Sinninghe Damste J.S."/>
        </authorList>
    </citation>
    <scope>NUCLEOTIDE SEQUENCE [LARGE SCALE GENOMIC DNA]</scope>
    <source>
        <strain evidence="3">NIOZ-UU27</strain>
    </source>
</reference>
<gene>
    <name evidence="3" type="ORF">H8E19_02530</name>
</gene>
<evidence type="ECO:0000256" key="1">
    <source>
        <dbReference type="ARBA" id="ARBA00023002"/>
    </source>
</evidence>
<dbReference type="Proteomes" id="UP000650524">
    <property type="component" value="Unassembled WGS sequence"/>
</dbReference>
<evidence type="ECO:0000313" key="4">
    <source>
        <dbReference type="Proteomes" id="UP000650524"/>
    </source>
</evidence>
<feature type="non-terminal residue" evidence="3">
    <location>
        <position position="233"/>
    </location>
</feature>
<dbReference type="InterPro" id="IPR036291">
    <property type="entry name" value="NAD(P)-bd_dom_sf"/>
</dbReference>